<protein>
    <submittedName>
        <fullName evidence="2">Uncharacterized protein</fullName>
    </submittedName>
</protein>
<evidence type="ECO:0000256" key="1">
    <source>
        <dbReference type="SAM" id="MobiDB-lite"/>
    </source>
</evidence>
<dbReference type="EMBL" id="CAJOBC010083512">
    <property type="protein sequence ID" value="CAF4302670.1"/>
    <property type="molecule type" value="Genomic_DNA"/>
</dbReference>
<organism evidence="2 4">
    <name type="scientific">Didymodactylos carnosus</name>
    <dbReference type="NCBI Taxonomy" id="1234261"/>
    <lineage>
        <taxon>Eukaryota</taxon>
        <taxon>Metazoa</taxon>
        <taxon>Spiralia</taxon>
        <taxon>Gnathifera</taxon>
        <taxon>Rotifera</taxon>
        <taxon>Eurotatoria</taxon>
        <taxon>Bdelloidea</taxon>
        <taxon>Philodinida</taxon>
        <taxon>Philodinidae</taxon>
        <taxon>Didymodactylos</taxon>
    </lineage>
</organism>
<proteinExistence type="predicted"/>
<accession>A0A815MCX0</accession>
<name>A0A815MCX0_9BILA</name>
<feature type="non-terminal residue" evidence="2">
    <location>
        <position position="1"/>
    </location>
</feature>
<feature type="region of interest" description="Disordered" evidence="1">
    <location>
        <begin position="97"/>
        <end position="129"/>
    </location>
</feature>
<sequence>VAKQRATQINVRFDQTRDHLQHLSDDIATKEKNYNEQNSRYTQLSADVEQRKKIHEKLGSQIQGLHNQWVSKQIWVTTLTKSVNELNKDIANMKLKRREDEKVRKRQLKRQNNDNRRKQENYQMNTNKN</sequence>
<keyword evidence="4" id="KW-1185">Reference proteome</keyword>
<feature type="compositionally biased region" description="Basic and acidic residues" evidence="1">
    <location>
        <begin position="111"/>
        <end position="120"/>
    </location>
</feature>
<comment type="caution">
    <text evidence="2">The sequence shown here is derived from an EMBL/GenBank/DDBJ whole genome shotgun (WGS) entry which is preliminary data.</text>
</comment>
<gene>
    <name evidence="2" type="ORF">GPM918_LOCUS33644</name>
    <name evidence="3" type="ORF">SRO942_LOCUS34331</name>
</gene>
<dbReference type="EMBL" id="CAJNOQ010018084">
    <property type="protein sequence ID" value="CAF1417719.1"/>
    <property type="molecule type" value="Genomic_DNA"/>
</dbReference>
<evidence type="ECO:0000313" key="2">
    <source>
        <dbReference type="EMBL" id="CAF1417719.1"/>
    </source>
</evidence>
<dbReference type="Proteomes" id="UP000681722">
    <property type="component" value="Unassembled WGS sequence"/>
</dbReference>
<evidence type="ECO:0000313" key="4">
    <source>
        <dbReference type="Proteomes" id="UP000663829"/>
    </source>
</evidence>
<dbReference type="AlphaFoldDB" id="A0A815MCX0"/>
<reference evidence="2" key="1">
    <citation type="submission" date="2021-02" db="EMBL/GenBank/DDBJ databases">
        <authorList>
            <person name="Nowell W R."/>
        </authorList>
    </citation>
    <scope>NUCLEOTIDE SEQUENCE</scope>
</reference>
<dbReference type="Proteomes" id="UP000663829">
    <property type="component" value="Unassembled WGS sequence"/>
</dbReference>
<evidence type="ECO:0000313" key="3">
    <source>
        <dbReference type="EMBL" id="CAF4302670.1"/>
    </source>
</evidence>